<feature type="chain" id="PRO_5005601667" evidence="1">
    <location>
        <begin position="26"/>
        <end position="509"/>
    </location>
</feature>
<organism evidence="2 3">
    <name type="scientific">Chrysochromulina tobinii</name>
    <dbReference type="NCBI Taxonomy" id="1460289"/>
    <lineage>
        <taxon>Eukaryota</taxon>
        <taxon>Haptista</taxon>
        <taxon>Haptophyta</taxon>
        <taxon>Prymnesiophyceae</taxon>
        <taxon>Prymnesiales</taxon>
        <taxon>Chrysochromulinaceae</taxon>
        <taxon>Chrysochromulina</taxon>
    </lineage>
</organism>
<proteinExistence type="predicted"/>
<feature type="signal peptide" evidence="1">
    <location>
        <begin position="1"/>
        <end position="25"/>
    </location>
</feature>
<gene>
    <name evidence="2" type="ORF">Ctob_006296</name>
</gene>
<reference evidence="3" key="1">
    <citation type="journal article" date="2015" name="PLoS Genet.">
        <title>Genome Sequence and Transcriptome Analyses of Chrysochromulina tobin: Metabolic Tools for Enhanced Algal Fitness in the Prominent Order Prymnesiales (Haptophyceae).</title>
        <authorList>
            <person name="Hovde B.T."/>
            <person name="Deodato C.R."/>
            <person name="Hunsperger H.M."/>
            <person name="Ryken S.A."/>
            <person name="Yost W."/>
            <person name="Jha R.K."/>
            <person name="Patterson J."/>
            <person name="Monnat R.J. Jr."/>
            <person name="Barlow S.B."/>
            <person name="Starkenburg S.R."/>
            <person name="Cattolico R.A."/>
        </authorList>
    </citation>
    <scope>NUCLEOTIDE SEQUENCE</scope>
    <source>
        <strain evidence="3">CCMP291</strain>
    </source>
</reference>
<accession>A0A0M0J8K4</accession>
<evidence type="ECO:0000256" key="1">
    <source>
        <dbReference type="SAM" id="SignalP"/>
    </source>
</evidence>
<keyword evidence="1" id="KW-0732">Signal</keyword>
<keyword evidence="3" id="KW-1185">Reference proteome</keyword>
<dbReference type="AlphaFoldDB" id="A0A0M0J8K4"/>
<name>A0A0M0J8K4_9EUKA</name>
<dbReference type="EMBL" id="JWZX01003239">
    <property type="protein sequence ID" value="KOO22916.1"/>
    <property type="molecule type" value="Genomic_DNA"/>
</dbReference>
<sequence>MHSARQLSVSSVAGLLIANAGPALGFSSSPPMWAPASMAPMSNHHRASALAMKTYPVIDLDAEYMTLQKQIEILQIKSRIRELQGATEAAAAALSAVSEAAAQAVQSSADNGVPLAEMSAIFSLVLAGVLLSDFGRESVFSAVKMTPPDATKIDDAKFNFATTAGAVTMPATAPSSDAEYEAYLAAVGANGGMRDRSAPSILFGGAANLLGAPLGWIYGGPTALTSGRQSTIASVQDAVLGFVAAYGASELAFYAAIALVCVVGFPGEFFNLASDPALAQGGLDAYDALTAAEAFLPLRAALALTTTGWAHEAVVMPLEKWATQLNYAEPRVENDFVNGDTSRSAVVRTVAAMPLSYIGWEAAFWASVAAVGLVGYPKEFFGIEASEEIKSLSVQAFEFLSAARTDPQTRLGLALLSAPWVSETILDNAIKYIKALTYSAEETVAEAEALAASGAVPEPVFTSGRVVSTLTGSEDPKSASVPVPVAVGGGPLPVSYEEYLDYRRAIALR</sequence>
<dbReference type="Proteomes" id="UP000037460">
    <property type="component" value="Unassembled WGS sequence"/>
</dbReference>
<comment type="caution">
    <text evidence="2">The sequence shown here is derived from an EMBL/GenBank/DDBJ whole genome shotgun (WGS) entry which is preliminary data.</text>
</comment>
<evidence type="ECO:0000313" key="2">
    <source>
        <dbReference type="EMBL" id="KOO22916.1"/>
    </source>
</evidence>
<evidence type="ECO:0000313" key="3">
    <source>
        <dbReference type="Proteomes" id="UP000037460"/>
    </source>
</evidence>
<protein>
    <submittedName>
        <fullName evidence="2">Uncharacterized protein</fullName>
    </submittedName>
</protein>